<keyword evidence="5 8" id="KW-0547">Nucleotide-binding</keyword>
<evidence type="ECO:0000256" key="3">
    <source>
        <dbReference type="ARBA" id="ARBA00022598"/>
    </source>
</evidence>
<dbReference type="PANTHER" id="PTHR38761">
    <property type="entry name" value="GLUTAMATE--CYSTEINE LIGASE"/>
    <property type="match status" value="1"/>
</dbReference>
<sequence length="528" mass="59939">MTNLNNALSTRLNQLNASGHQQLLCGGLKGIEKESLRIAKDGFIAQTPHPKALGSALTHPCITTDYSEALIELITPPFADIKDSLDYLHRTHQFVYEHLDNEMLLSASMPCGINGDQSIPIAEYGSSNIGRMKHVYRHGLWHRYGRTMQSIAGIHFNYSVPEALWPVLHQQQNSRLNLEQFTADAYFGLIRNFQRMGWLILYLFGASPAICKSFFGSRPALMAQFEQFDNGTLYHPYATSLRMSDIGYKSVNQANLKIDYNSIDGYVSSLSAAINTPYPEYEKIGTLVDGEYRQLNGNILQIENEFYSTIRPKQIIESGEKPTLALKRRGVRYVEMRSLDLDVFNPIGIDEDKARFIEALLLTCLLQESPETLDQEHQVNNANQLAVAHYGRKPGLELELGQQKMPLQEWATEILESMQPVCTILDQDDADKPYSSALAKQQQLVENPDLTASARMLEQMTQLQQPFARFALNTSAEHAQYFKSNKLDENNSRQFNEMAAESLTKQQEIESKDQIPFDEFLKQYFLQS</sequence>
<evidence type="ECO:0000256" key="2">
    <source>
        <dbReference type="ARBA" id="ARBA00008772"/>
    </source>
</evidence>
<evidence type="ECO:0000256" key="6">
    <source>
        <dbReference type="ARBA" id="ARBA00022840"/>
    </source>
</evidence>
<dbReference type="EC" id="6.3.2.2" evidence="8"/>
<name>A0AA43Q5B3_9GAMM</name>
<evidence type="ECO:0000256" key="4">
    <source>
        <dbReference type="ARBA" id="ARBA00022684"/>
    </source>
</evidence>
<feature type="domain" description="Glutamate--cysteine ligase" evidence="10">
    <location>
        <begin position="12"/>
        <end position="386"/>
    </location>
</feature>
<dbReference type="InterPro" id="IPR006334">
    <property type="entry name" value="Glut_cys_ligase"/>
</dbReference>
<reference evidence="11" key="1">
    <citation type="submission" date="2023-01" db="EMBL/GenBank/DDBJ databases">
        <title>Biogeochemical cycle of methane in antarctic sediments.</title>
        <authorList>
            <person name="Roldan D.M."/>
            <person name="Menes R.J."/>
        </authorList>
    </citation>
    <scope>NUCLEOTIDE SEQUENCE [LARGE SCALE GENOMIC DNA]</scope>
    <source>
        <strain evidence="11">K-2018 MAG008</strain>
    </source>
</reference>
<dbReference type="GO" id="GO:0046872">
    <property type="term" value="F:metal ion binding"/>
    <property type="evidence" value="ECO:0007669"/>
    <property type="project" value="TreeGrafter"/>
</dbReference>
<evidence type="ECO:0000256" key="1">
    <source>
        <dbReference type="ARBA" id="ARBA00005006"/>
    </source>
</evidence>
<dbReference type="GO" id="GO:0005829">
    <property type="term" value="C:cytosol"/>
    <property type="evidence" value="ECO:0007669"/>
    <property type="project" value="TreeGrafter"/>
</dbReference>
<dbReference type="GO" id="GO:0004357">
    <property type="term" value="F:glutamate-cysteine ligase activity"/>
    <property type="evidence" value="ECO:0007669"/>
    <property type="project" value="UniProtKB-UniRule"/>
</dbReference>
<dbReference type="PANTHER" id="PTHR38761:SF1">
    <property type="entry name" value="GLUTAMATE--CYSTEINE LIGASE"/>
    <property type="match status" value="1"/>
</dbReference>
<dbReference type="AlphaFoldDB" id="A0AA43Q5B3"/>
<dbReference type="NCBIfam" id="TIGR01434">
    <property type="entry name" value="glu_cys_ligase"/>
    <property type="match status" value="1"/>
</dbReference>
<accession>A0AA43Q5B3</accession>
<dbReference type="InterPro" id="IPR007370">
    <property type="entry name" value="Glu_cys_ligase"/>
</dbReference>
<comment type="caution">
    <text evidence="11">The sequence shown here is derived from an EMBL/GenBank/DDBJ whole genome shotgun (WGS) entry which is preliminary data.</text>
</comment>
<keyword evidence="4 8" id="KW-0317">Glutathione biosynthesis</keyword>
<evidence type="ECO:0000256" key="7">
    <source>
        <dbReference type="ARBA" id="ARBA00048819"/>
    </source>
</evidence>
<evidence type="ECO:0000259" key="10">
    <source>
        <dbReference type="Pfam" id="PF04262"/>
    </source>
</evidence>
<comment type="similarity">
    <text evidence="2 8">Belongs to the glutamate--cysteine ligase type 1 family. Type 1 subfamily.</text>
</comment>
<dbReference type="InterPro" id="IPR014746">
    <property type="entry name" value="Gln_synth/guanido_kin_cat_dom"/>
</dbReference>
<dbReference type="GO" id="GO:0005524">
    <property type="term" value="F:ATP binding"/>
    <property type="evidence" value="ECO:0007669"/>
    <property type="project" value="UniProtKB-KW"/>
</dbReference>
<comment type="pathway">
    <text evidence="1 8 9">Sulfur metabolism; glutathione biosynthesis; glutathione from L-cysteine and L-glutamate: step 1/2.</text>
</comment>
<dbReference type="HAMAP" id="MF_00578">
    <property type="entry name" value="Glu_cys_ligase"/>
    <property type="match status" value="1"/>
</dbReference>
<keyword evidence="12" id="KW-1185">Reference proteome</keyword>
<comment type="catalytic activity">
    <reaction evidence="7 8 9">
        <text>L-cysteine + L-glutamate + ATP = gamma-L-glutamyl-L-cysteine + ADP + phosphate + H(+)</text>
        <dbReference type="Rhea" id="RHEA:13285"/>
        <dbReference type="ChEBI" id="CHEBI:15378"/>
        <dbReference type="ChEBI" id="CHEBI:29985"/>
        <dbReference type="ChEBI" id="CHEBI:30616"/>
        <dbReference type="ChEBI" id="CHEBI:35235"/>
        <dbReference type="ChEBI" id="CHEBI:43474"/>
        <dbReference type="ChEBI" id="CHEBI:58173"/>
        <dbReference type="ChEBI" id="CHEBI:456216"/>
        <dbReference type="EC" id="6.3.2.2"/>
    </reaction>
</comment>
<evidence type="ECO:0000256" key="9">
    <source>
        <dbReference type="RuleBase" id="RU004391"/>
    </source>
</evidence>
<keyword evidence="6 8" id="KW-0067">ATP-binding</keyword>
<protein>
    <recommendedName>
        <fullName evidence="8">Glutamate--cysteine ligase</fullName>
        <ecNumber evidence="8">6.3.2.2</ecNumber>
    </recommendedName>
    <alternativeName>
        <fullName evidence="8">Gamma-ECS</fullName>
        <shortName evidence="8">GCS</shortName>
    </alternativeName>
    <alternativeName>
        <fullName evidence="8">Gamma-glutamylcysteine synthetase</fullName>
    </alternativeName>
</protein>
<evidence type="ECO:0000256" key="5">
    <source>
        <dbReference type="ARBA" id="ARBA00022741"/>
    </source>
</evidence>
<keyword evidence="3 8" id="KW-0436">Ligase</keyword>
<evidence type="ECO:0000313" key="11">
    <source>
        <dbReference type="EMBL" id="MDI1229966.1"/>
    </source>
</evidence>
<dbReference type="Gene3D" id="3.30.590.20">
    <property type="match status" value="1"/>
</dbReference>
<evidence type="ECO:0000256" key="8">
    <source>
        <dbReference type="HAMAP-Rule" id="MF_00578"/>
    </source>
</evidence>
<dbReference type="Pfam" id="PF04262">
    <property type="entry name" value="Glu_cys_ligase"/>
    <property type="match status" value="1"/>
</dbReference>
<dbReference type="Proteomes" id="UP001160519">
    <property type="component" value="Unassembled WGS sequence"/>
</dbReference>
<evidence type="ECO:0000313" key="12">
    <source>
        <dbReference type="Proteomes" id="UP001160519"/>
    </source>
</evidence>
<dbReference type="SUPFAM" id="SSF55931">
    <property type="entry name" value="Glutamine synthetase/guanido kinase"/>
    <property type="match status" value="1"/>
</dbReference>
<dbReference type="EMBL" id="JAQSDF010000004">
    <property type="protein sequence ID" value="MDI1229966.1"/>
    <property type="molecule type" value="Genomic_DNA"/>
</dbReference>
<gene>
    <name evidence="8 11" type="primary">gshA</name>
    <name evidence="11" type="ORF">PSU93_02315</name>
</gene>
<dbReference type="GO" id="GO:0006750">
    <property type="term" value="P:glutathione biosynthetic process"/>
    <property type="evidence" value="ECO:0007669"/>
    <property type="project" value="UniProtKB-UniRule"/>
</dbReference>
<organism evidence="11 12">
    <name type="scientific">Candidatus Methylobacter titanis</name>
    <dbReference type="NCBI Taxonomy" id="3053457"/>
    <lineage>
        <taxon>Bacteria</taxon>
        <taxon>Pseudomonadati</taxon>
        <taxon>Pseudomonadota</taxon>
        <taxon>Gammaproteobacteria</taxon>
        <taxon>Methylococcales</taxon>
        <taxon>Methylococcaceae</taxon>
        <taxon>Methylobacter</taxon>
    </lineage>
</organism>
<proteinExistence type="inferred from homology"/>